<dbReference type="Proteomes" id="UP000191897">
    <property type="component" value="Unassembled WGS sequence"/>
</dbReference>
<name>A0A1S7S5D0_AGRTU</name>
<evidence type="ECO:0000313" key="3">
    <source>
        <dbReference type="Proteomes" id="UP000191897"/>
    </source>
</evidence>
<accession>A0A1S7S5D0</accession>
<protein>
    <submittedName>
        <fullName evidence="2">Uncharacterized protein</fullName>
    </submittedName>
</protein>
<sequence>MRSALPKTSRPSSNSPLLPTRDHKWKIPVLNGLIYWGHVKNSVATVVAITGKTLTAPQPVIWVSARRNNTKR</sequence>
<feature type="region of interest" description="Disordered" evidence="1">
    <location>
        <begin position="1"/>
        <end position="21"/>
    </location>
</feature>
<reference evidence="2 3" key="1">
    <citation type="submission" date="2016-01" db="EMBL/GenBank/DDBJ databases">
        <authorList>
            <person name="Oliw E.H."/>
        </authorList>
    </citation>
    <scope>NUCLEOTIDE SEQUENCE [LARGE SCALE GENOMIC DNA]</scope>
    <source>
        <strain evidence="2 3">Kerr 14</strain>
    </source>
</reference>
<proteinExistence type="predicted"/>
<dbReference type="AlphaFoldDB" id="A0A1S7S5D0"/>
<gene>
    <name evidence="2" type="ORF">AGR4C_Lc90014</name>
</gene>
<organism evidence="2 3">
    <name type="scientific">Agrobacterium tumefaciens str. Kerr 14</name>
    <dbReference type="NCBI Taxonomy" id="1183424"/>
    <lineage>
        <taxon>Bacteria</taxon>
        <taxon>Pseudomonadati</taxon>
        <taxon>Pseudomonadota</taxon>
        <taxon>Alphaproteobacteria</taxon>
        <taxon>Hyphomicrobiales</taxon>
        <taxon>Rhizobiaceae</taxon>
        <taxon>Rhizobium/Agrobacterium group</taxon>
        <taxon>Agrobacterium</taxon>
        <taxon>Agrobacterium tumefaciens complex</taxon>
    </lineage>
</organism>
<evidence type="ECO:0000256" key="1">
    <source>
        <dbReference type="SAM" id="MobiDB-lite"/>
    </source>
</evidence>
<dbReference type="EMBL" id="FBWC01000031">
    <property type="protein sequence ID" value="CUX62841.1"/>
    <property type="molecule type" value="Genomic_DNA"/>
</dbReference>
<evidence type="ECO:0000313" key="2">
    <source>
        <dbReference type="EMBL" id="CUX62841.1"/>
    </source>
</evidence>